<keyword evidence="1" id="KW-0472">Membrane</keyword>
<protein>
    <submittedName>
        <fullName evidence="2">Uncharacterized protein</fullName>
    </submittedName>
</protein>
<keyword evidence="3" id="KW-1185">Reference proteome</keyword>
<keyword evidence="1" id="KW-0812">Transmembrane</keyword>
<evidence type="ECO:0000256" key="1">
    <source>
        <dbReference type="SAM" id="Phobius"/>
    </source>
</evidence>
<feature type="transmembrane region" description="Helical" evidence="1">
    <location>
        <begin position="190"/>
        <end position="209"/>
    </location>
</feature>
<gene>
    <name evidence="2" type="ORF">Nepgr_020378</name>
</gene>
<dbReference type="EMBL" id="BSYO01000019">
    <property type="protein sequence ID" value="GMH18537.1"/>
    <property type="molecule type" value="Genomic_DNA"/>
</dbReference>
<organism evidence="2 3">
    <name type="scientific">Nepenthes gracilis</name>
    <name type="common">Slender pitcher plant</name>
    <dbReference type="NCBI Taxonomy" id="150966"/>
    <lineage>
        <taxon>Eukaryota</taxon>
        <taxon>Viridiplantae</taxon>
        <taxon>Streptophyta</taxon>
        <taxon>Embryophyta</taxon>
        <taxon>Tracheophyta</taxon>
        <taxon>Spermatophyta</taxon>
        <taxon>Magnoliopsida</taxon>
        <taxon>eudicotyledons</taxon>
        <taxon>Gunneridae</taxon>
        <taxon>Pentapetalae</taxon>
        <taxon>Caryophyllales</taxon>
        <taxon>Nepenthaceae</taxon>
        <taxon>Nepenthes</taxon>
    </lineage>
</organism>
<reference evidence="2" key="1">
    <citation type="submission" date="2023-05" db="EMBL/GenBank/DDBJ databases">
        <title>Nepenthes gracilis genome sequencing.</title>
        <authorList>
            <person name="Fukushima K."/>
        </authorList>
    </citation>
    <scope>NUCLEOTIDE SEQUENCE</scope>
    <source>
        <strain evidence="2">SING2019-196</strain>
    </source>
</reference>
<proteinExistence type="predicted"/>
<evidence type="ECO:0000313" key="3">
    <source>
        <dbReference type="Proteomes" id="UP001279734"/>
    </source>
</evidence>
<name>A0AAD3XV09_NEPGR</name>
<evidence type="ECO:0000313" key="2">
    <source>
        <dbReference type="EMBL" id="GMH18537.1"/>
    </source>
</evidence>
<sequence>MSIASLFCWLVPYCPNPLDAAGMLSLGRSVCWRAQLLAVNQLLLHLSLLMQMCLPFVLHSESLLCFLVLRLQRNRCDWHLLGVGLFFAAMVVAAFGYAVNAGLESMLKWLSFPVFALSLLGSAGMDHCRCNVLPLVNSYLWWLDMVSLECSLFMMWWVKILLASDGGVRFESLHACVRETSVLDAGAGEIGVANLLVTQPMVLFLWLIFTVQRRYVATPANLPAEPPSSAGGSAFRSGDSRAPLLMLISLADLKLRGAVSGCCALRGQVIGGTALLLMISLVA</sequence>
<accession>A0AAD3XV09</accession>
<feature type="transmembrane region" description="Helical" evidence="1">
    <location>
        <begin position="44"/>
        <end position="69"/>
    </location>
</feature>
<dbReference type="AlphaFoldDB" id="A0AAD3XV09"/>
<dbReference type="Proteomes" id="UP001279734">
    <property type="component" value="Unassembled WGS sequence"/>
</dbReference>
<feature type="transmembrane region" description="Helical" evidence="1">
    <location>
        <begin position="81"/>
        <end position="103"/>
    </location>
</feature>
<keyword evidence="1" id="KW-1133">Transmembrane helix</keyword>
<comment type="caution">
    <text evidence="2">The sequence shown here is derived from an EMBL/GenBank/DDBJ whole genome shotgun (WGS) entry which is preliminary data.</text>
</comment>